<dbReference type="AlphaFoldDB" id="A0A9X3WS76"/>
<organism evidence="1 2">
    <name type="scientific">Aquibacillus koreensis</name>
    <dbReference type="NCBI Taxonomy" id="279446"/>
    <lineage>
        <taxon>Bacteria</taxon>
        <taxon>Bacillati</taxon>
        <taxon>Bacillota</taxon>
        <taxon>Bacilli</taxon>
        <taxon>Bacillales</taxon>
        <taxon>Bacillaceae</taxon>
        <taxon>Aquibacillus</taxon>
    </lineage>
</organism>
<keyword evidence="2" id="KW-1185">Reference proteome</keyword>
<dbReference type="EMBL" id="JAMQJZ010000020">
    <property type="protein sequence ID" value="MDC3422389.1"/>
    <property type="molecule type" value="Genomic_DNA"/>
</dbReference>
<name>A0A9X3WS76_9BACI</name>
<accession>A0A9X3WS76</accession>
<protein>
    <submittedName>
        <fullName evidence="1">Anti-sigma-F factor Fin family protein</fullName>
    </submittedName>
</protein>
<proteinExistence type="predicted"/>
<dbReference type="RefSeq" id="WP_259865810.1">
    <property type="nucleotide sequence ID" value="NZ_JAMQJZ010000020.1"/>
</dbReference>
<comment type="caution">
    <text evidence="1">The sequence shown here is derived from an EMBL/GenBank/DDBJ whole genome shotgun (WGS) entry which is preliminary data.</text>
</comment>
<dbReference type="InterPro" id="IPR020115">
    <property type="entry name" value="Fin"/>
</dbReference>
<dbReference type="GO" id="GO:0010468">
    <property type="term" value="P:regulation of gene expression"/>
    <property type="evidence" value="ECO:0007669"/>
    <property type="project" value="InterPro"/>
</dbReference>
<dbReference type="Proteomes" id="UP001145072">
    <property type="component" value="Unassembled WGS sequence"/>
</dbReference>
<dbReference type="Pfam" id="PF10955">
    <property type="entry name" value="Fin"/>
    <property type="match status" value="1"/>
</dbReference>
<evidence type="ECO:0000313" key="1">
    <source>
        <dbReference type="EMBL" id="MDC3422389.1"/>
    </source>
</evidence>
<sequence length="76" mass="8910">MAIVYKCSHCDNLVGQLDHHTVDTQALGWNNLSSEDRKQMIQYQNNGDIQIKTICEDCQESLDRNPHYHELDFFIQ</sequence>
<gene>
    <name evidence="1" type="ORF">NC661_18720</name>
</gene>
<reference evidence="1" key="1">
    <citation type="submission" date="2022-06" db="EMBL/GenBank/DDBJ databases">
        <title>Aquibacillus sp. a new bacterium isolated from soil saline samples.</title>
        <authorList>
            <person name="Galisteo C."/>
            <person name="De La Haba R."/>
            <person name="Sanchez-Porro C."/>
            <person name="Ventosa A."/>
        </authorList>
    </citation>
    <scope>NUCLEOTIDE SEQUENCE</scope>
    <source>
        <strain evidence="1">JCM 12387</strain>
    </source>
</reference>
<evidence type="ECO:0000313" key="2">
    <source>
        <dbReference type="Proteomes" id="UP001145072"/>
    </source>
</evidence>